<name>A0A4R3Y3H9_9PROT</name>
<keyword evidence="2" id="KW-1185">Reference proteome</keyword>
<organism evidence="1 2">
    <name type="scientific">Sulfurirhabdus autotrophica</name>
    <dbReference type="NCBI Taxonomy" id="1706046"/>
    <lineage>
        <taxon>Bacteria</taxon>
        <taxon>Pseudomonadati</taxon>
        <taxon>Pseudomonadota</taxon>
        <taxon>Betaproteobacteria</taxon>
        <taxon>Nitrosomonadales</taxon>
        <taxon>Sulfuricellaceae</taxon>
        <taxon>Sulfurirhabdus</taxon>
    </lineage>
</organism>
<proteinExistence type="predicted"/>
<protein>
    <submittedName>
        <fullName evidence="1">Uncharacterized protein</fullName>
    </submittedName>
</protein>
<dbReference type="Proteomes" id="UP000295367">
    <property type="component" value="Unassembled WGS sequence"/>
</dbReference>
<dbReference type="AlphaFoldDB" id="A0A4R3Y3H9"/>
<accession>A0A4R3Y3H9</accession>
<gene>
    <name evidence="1" type="ORF">EDC63_106116</name>
</gene>
<dbReference type="RefSeq" id="WP_124948167.1">
    <property type="nucleotide sequence ID" value="NZ_BHVT01000076.1"/>
</dbReference>
<dbReference type="OrthoDB" id="5197894at2"/>
<dbReference type="EMBL" id="SMCO01000006">
    <property type="protein sequence ID" value="TCV86755.1"/>
    <property type="molecule type" value="Genomic_DNA"/>
</dbReference>
<evidence type="ECO:0000313" key="2">
    <source>
        <dbReference type="Proteomes" id="UP000295367"/>
    </source>
</evidence>
<reference evidence="1 2" key="1">
    <citation type="submission" date="2019-03" db="EMBL/GenBank/DDBJ databases">
        <title>Genomic Encyclopedia of Type Strains, Phase IV (KMG-IV): sequencing the most valuable type-strain genomes for metagenomic binning, comparative biology and taxonomic classification.</title>
        <authorList>
            <person name="Goeker M."/>
        </authorList>
    </citation>
    <scope>NUCLEOTIDE SEQUENCE [LARGE SCALE GENOMIC DNA]</scope>
    <source>
        <strain evidence="1 2">DSM 100309</strain>
    </source>
</reference>
<comment type="caution">
    <text evidence="1">The sequence shown here is derived from an EMBL/GenBank/DDBJ whole genome shotgun (WGS) entry which is preliminary data.</text>
</comment>
<evidence type="ECO:0000313" key="1">
    <source>
        <dbReference type="EMBL" id="TCV86755.1"/>
    </source>
</evidence>
<sequence>MNINVHIERLVLEGLPVEQRQGAHLQAAVELELTRLLAEGSLGSQLSSGDKLASVKGGSVQLAECANPKGLGRQIAGAVYEGFGAKP</sequence>